<accession>A0A6C0LM12</accession>
<sequence length="204" mass="23984">MEFPPILVINLDNRTDKWEQIQKDFQDWPVKLERVSAVKHTTGWKGCYLSHLKCVKIAKERNYPWVLYLEDDCMLTPEAKQRFTKLLLFLWGTRQHWDFFMGGLTGVTGCGLVNEEQTIYIARGFGAHFCLIHSDTYDRVLDIMDIEPGEPEEQCDSLYRKTMRLWITVPFIAKQYAGYSDISNTHKDSYDEYDEAEKILKLIL</sequence>
<organism evidence="2">
    <name type="scientific">viral metagenome</name>
    <dbReference type="NCBI Taxonomy" id="1070528"/>
    <lineage>
        <taxon>unclassified sequences</taxon>
        <taxon>metagenomes</taxon>
        <taxon>organismal metagenomes</taxon>
    </lineage>
</organism>
<dbReference type="SUPFAM" id="SSF53448">
    <property type="entry name" value="Nucleotide-diphospho-sugar transferases"/>
    <property type="match status" value="1"/>
</dbReference>
<feature type="domain" description="Glycosyl transferase family 25" evidence="1">
    <location>
        <begin position="41"/>
        <end position="86"/>
    </location>
</feature>
<dbReference type="AlphaFoldDB" id="A0A6C0LM12"/>
<evidence type="ECO:0000313" key="2">
    <source>
        <dbReference type="EMBL" id="QHU31959.1"/>
    </source>
</evidence>
<reference evidence="2" key="1">
    <citation type="journal article" date="2020" name="Nature">
        <title>Giant virus diversity and host interactions through global metagenomics.</title>
        <authorList>
            <person name="Schulz F."/>
            <person name="Roux S."/>
            <person name="Paez-Espino D."/>
            <person name="Jungbluth S."/>
            <person name="Walsh D.A."/>
            <person name="Denef V.J."/>
            <person name="McMahon K.D."/>
            <person name="Konstantinidis K.T."/>
            <person name="Eloe-Fadrosh E.A."/>
            <person name="Kyrpides N.C."/>
            <person name="Woyke T."/>
        </authorList>
    </citation>
    <scope>NUCLEOTIDE SEQUENCE</scope>
    <source>
        <strain evidence="2">GVMAG-M-3300027963-41</strain>
    </source>
</reference>
<dbReference type="InterPro" id="IPR002654">
    <property type="entry name" value="Glyco_trans_25"/>
</dbReference>
<proteinExistence type="predicted"/>
<dbReference type="Pfam" id="PF01755">
    <property type="entry name" value="Glyco_transf_25"/>
    <property type="match status" value="1"/>
</dbReference>
<dbReference type="InterPro" id="IPR029044">
    <property type="entry name" value="Nucleotide-diphossugar_trans"/>
</dbReference>
<dbReference type="EMBL" id="MN740534">
    <property type="protein sequence ID" value="QHU31959.1"/>
    <property type="molecule type" value="Genomic_DNA"/>
</dbReference>
<protein>
    <recommendedName>
        <fullName evidence="1">Glycosyl transferase family 25 domain-containing protein</fullName>
    </recommendedName>
</protein>
<dbReference type="CDD" id="cd06532">
    <property type="entry name" value="Glyco_transf_25"/>
    <property type="match status" value="1"/>
</dbReference>
<evidence type="ECO:0000259" key="1">
    <source>
        <dbReference type="Pfam" id="PF01755"/>
    </source>
</evidence>
<name>A0A6C0LM12_9ZZZZ</name>